<evidence type="ECO:0000313" key="5">
    <source>
        <dbReference type="EMBL" id="MBI4594947.1"/>
    </source>
</evidence>
<proteinExistence type="inferred from homology"/>
<dbReference type="InterPro" id="IPR008201">
    <property type="entry name" value="HepT-like"/>
</dbReference>
<organism evidence="5 6">
    <name type="scientific">Tectimicrobiota bacterium</name>
    <dbReference type="NCBI Taxonomy" id="2528274"/>
    <lineage>
        <taxon>Bacteria</taxon>
        <taxon>Pseudomonadati</taxon>
        <taxon>Nitrospinota/Tectimicrobiota group</taxon>
        <taxon>Candidatus Tectimicrobiota</taxon>
    </lineage>
</organism>
<dbReference type="GO" id="GO:0004540">
    <property type="term" value="F:RNA nuclease activity"/>
    <property type="evidence" value="ECO:0007669"/>
    <property type="project" value="InterPro"/>
</dbReference>
<protein>
    <submittedName>
        <fullName evidence="5">DUF86 domain-containing protein</fullName>
    </submittedName>
</protein>
<gene>
    <name evidence="5" type="ORF">HY730_01040</name>
</gene>
<reference evidence="5" key="1">
    <citation type="submission" date="2020-07" db="EMBL/GenBank/DDBJ databases">
        <title>Huge and variable diversity of episymbiotic CPR bacteria and DPANN archaea in groundwater ecosystems.</title>
        <authorList>
            <person name="He C.Y."/>
            <person name="Keren R."/>
            <person name="Whittaker M."/>
            <person name="Farag I.F."/>
            <person name="Doudna J."/>
            <person name="Cate J.H.D."/>
            <person name="Banfield J.F."/>
        </authorList>
    </citation>
    <scope>NUCLEOTIDE SEQUENCE</scope>
    <source>
        <strain evidence="5">NC_groundwater_1482_Ag_S-0.65um_47_24</strain>
    </source>
</reference>
<dbReference type="GO" id="GO:0110001">
    <property type="term" value="C:toxin-antitoxin complex"/>
    <property type="evidence" value="ECO:0007669"/>
    <property type="project" value="InterPro"/>
</dbReference>
<evidence type="ECO:0000256" key="1">
    <source>
        <dbReference type="ARBA" id="ARBA00022649"/>
    </source>
</evidence>
<evidence type="ECO:0000256" key="4">
    <source>
        <dbReference type="ARBA" id="ARBA00024207"/>
    </source>
</evidence>
<dbReference type="EMBL" id="JACQWF010000049">
    <property type="protein sequence ID" value="MBI4594947.1"/>
    <property type="molecule type" value="Genomic_DNA"/>
</dbReference>
<accession>A0A933LQ43</accession>
<keyword evidence="2" id="KW-0540">Nuclease</keyword>
<comment type="caution">
    <text evidence="5">The sequence shown here is derived from an EMBL/GenBank/DDBJ whole genome shotgun (WGS) entry which is preliminary data.</text>
</comment>
<dbReference type="AlphaFoldDB" id="A0A933LQ43"/>
<evidence type="ECO:0000313" key="6">
    <source>
        <dbReference type="Proteomes" id="UP000772181"/>
    </source>
</evidence>
<sequence>MTDQKAYSILSFLKEEIKYFQTKSKGVTFEQFVANKDLRKILNATLNELVLALVDLAGECLRKTERRVPTTYKEILLTTKEIVGDIAVKAAPLAKLRNETIHEYMNVNWKNIQFLRTKGLRIIKEYVSRAEGLLKN</sequence>
<keyword evidence="1" id="KW-1277">Toxin-antitoxin system</keyword>
<dbReference type="Pfam" id="PF01934">
    <property type="entry name" value="HepT-like"/>
    <property type="match status" value="1"/>
</dbReference>
<evidence type="ECO:0000256" key="2">
    <source>
        <dbReference type="ARBA" id="ARBA00022722"/>
    </source>
</evidence>
<keyword evidence="3" id="KW-0378">Hydrolase</keyword>
<name>A0A933LQ43_UNCTE</name>
<comment type="similarity">
    <text evidence="4">Belongs to the HepT RNase toxin family.</text>
</comment>
<dbReference type="Gene3D" id="1.20.120.580">
    <property type="entry name" value="bsu32300-like"/>
    <property type="match status" value="1"/>
</dbReference>
<dbReference type="Proteomes" id="UP000772181">
    <property type="component" value="Unassembled WGS sequence"/>
</dbReference>
<dbReference type="InterPro" id="IPR037038">
    <property type="entry name" value="HepT-like_sf"/>
</dbReference>
<evidence type="ECO:0000256" key="3">
    <source>
        <dbReference type="ARBA" id="ARBA00022801"/>
    </source>
</evidence>
<dbReference type="GO" id="GO:0016787">
    <property type="term" value="F:hydrolase activity"/>
    <property type="evidence" value="ECO:0007669"/>
    <property type="project" value="UniProtKB-KW"/>
</dbReference>